<dbReference type="Proteomes" id="UP001159428">
    <property type="component" value="Unassembled WGS sequence"/>
</dbReference>
<gene>
    <name evidence="1" type="ORF">PMEA_00018063</name>
</gene>
<organism evidence="1 2">
    <name type="scientific">Pocillopora meandrina</name>
    <dbReference type="NCBI Taxonomy" id="46732"/>
    <lineage>
        <taxon>Eukaryota</taxon>
        <taxon>Metazoa</taxon>
        <taxon>Cnidaria</taxon>
        <taxon>Anthozoa</taxon>
        <taxon>Hexacorallia</taxon>
        <taxon>Scleractinia</taxon>
        <taxon>Astrocoeniina</taxon>
        <taxon>Pocilloporidae</taxon>
        <taxon>Pocillopora</taxon>
    </lineage>
</organism>
<proteinExistence type="predicted"/>
<evidence type="ECO:0000313" key="2">
    <source>
        <dbReference type="Proteomes" id="UP001159428"/>
    </source>
</evidence>
<dbReference type="EMBL" id="CALNXJ010000031">
    <property type="protein sequence ID" value="CAH3137404.1"/>
    <property type="molecule type" value="Genomic_DNA"/>
</dbReference>
<name>A0AAU9X504_9CNID</name>
<reference evidence="1 2" key="1">
    <citation type="submission" date="2022-05" db="EMBL/GenBank/DDBJ databases">
        <authorList>
            <consortium name="Genoscope - CEA"/>
            <person name="William W."/>
        </authorList>
    </citation>
    <scope>NUCLEOTIDE SEQUENCE [LARGE SCALE GENOMIC DNA]</scope>
</reference>
<sequence>MLVHMADELQNTSQFFAVLQFLRARWMLRSLVQGLTCFTASACRINFHITGDQQFFHTKFLCHVRHPRQAQSRTAKAKAQRTKKIHSQELRTGTVALTEQTRRQGIYLNCGGTISQSARKETALCGTPS</sequence>
<keyword evidence="2" id="KW-1185">Reference proteome</keyword>
<evidence type="ECO:0008006" key="3">
    <source>
        <dbReference type="Google" id="ProtNLM"/>
    </source>
</evidence>
<evidence type="ECO:0000313" key="1">
    <source>
        <dbReference type="EMBL" id="CAH3137404.1"/>
    </source>
</evidence>
<accession>A0AAU9X504</accession>
<protein>
    <recommendedName>
        <fullName evidence="3">Secreted protein</fullName>
    </recommendedName>
</protein>
<comment type="caution">
    <text evidence="1">The sequence shown here is derived from an EMBL/GenBank/DDBJ whole genome shotgun (WGS) entry which is preliminary data.</text>
</comment>
<dbReference type="AlphaFoldDB" id="A0AAU9X504"/>